<dbReference type="PRINTS" id="PR00457">
    <property type="entry name" value="ANPEROXIDASE"/>
</dbReference>
<evidence type="ECO:0000313" key="4">
    <source>
        <dbReference type="Proteomes" id="UP000326759"/>
    </source>
</evidence>
<reference evidence="3 4" key="1">
    <citation type="journal article" date="2019" name="PLoS Biol.">
        <title>Sex chromosomes control vertical transmission of feminizing Wolbachia symbionts in an isopod.</title>
        <authorList>
            <person name="Becking T."/>
            <person name="Chebbi M.A."/>
            <person name="Giraud I."/>
            <person name="Moumen B."/>
            <person name="Laverre T."/>
            <person name="Caubet Y."/>
            <person name="Peccoud J."/>
            <person name="Gilbert C."/>
            <person name="Cordaux R."/>
        </authorList>
    </citation>
    <scope>NUCLEOTIDE SEQUENCE [LARGE SCALE GENOMIC DNA]</scope>
    <source>
        <strain evidence="3">ANa2</strain>
        <tissue evidence="3">Whole body excluding digestive tract and cuticle</tissue>
    </source>
</reference>
<comment type="caution">
    <text evidence="3">The sequence shown here is derived from an EMBL/GenBank/DDBJ whole genome shotgun (WGS) entry which is preliminary data.</text>
</comment>
<sequence length="417" mass="47710">MKGSNGRTSKSGNTAFLLFFGQQVVEEILDAQGPACPPEYFNIPIPEDHEYKTMDPKVHFLPLLRTRFDMRTGFSPNNPRQQLNEITPYIDGGLVYGTSKAWADLLRINKEGQLTPNGKLAWHSKLGPDFPAENTQRMPLANPPPPTNHSQYVERQYTANVDRFLKLGNPRGNENPFLLTFGIFWFRWHNAIAGFLKKKYPSWDGERIFNEARKWVIATQQSVTVYDWLPKYLKTNLKDYMTVDSEKRELGGYDPTTDPQISHIFQSAAMRFGHTLVPSGVYLRKKESEGCETTNLNLDPAHGDKAHYSLGVRTCNSFWRSPELFTSSPENFERFIMGMASQSTEEEDNIIVDDLRGRVFGPLEFSRRDLMAINIQRARDHGLPDYNTARKYFGLPTLDNLSPEEYAAKTKSKISHE</sequence>
<dbReference type="InterPro" id="IPR037120">
    <property type="entry name" value="Haem_peroxidase_sf_animal"/>
</dbReference>
<accession>A0A5N5THR3</accession>
<dbReference type="GO" id="GO:0020037">
    <property type="term" value="F:heme binding"/>
    <property type="evidence" value="ECO:0007669"/>
    <property type="project" value="InterPro"/>
</dbReference>
<proteinExistence type="predicted"/>
<keyword evidence="4" id="KW-1185">Reference proteome</keyword>
<dbReference type="GO" id="GO:0006979">
    <property type="term" value="P:response to oxidative stress"/>
    <property type="evidence" value="ECO:0007669"/>
    <property type="project" value="InterPro"/>
</dbReference>
<feature type="non-terminal residue" evidence="3">
    <location>
        <position position="417"/>
    </location>
</feature>
<dbReference type="AlphaFoldDB" id="A0A5N5THR3"/>
<name>A0A5N5THR3_9CRUS</name>
<organism evidence="3 4">
    <name type="scientific">Armadillidium nasatum</name>
    <dbReference type="NCBI Taxonomy" id="96803"/>
    <lineage>
        <taxon>Eukaryota</taxon>
        <taxon>Metazoa</taxon>
        <taxon>Ecdysozoa</taxon>
        <taxon>Arthropoda</taxon>
        <taxon>Crustacea</taxon>
        <taxon>Multicrustacea</taxon>
        <taxon>Malacostraca</taxon>
        <taxon>Eumalacostraca</taxon>
        <taxon>Peracarida</taxon>
        <taxon>Isopoda</taxon>
        <taxon>Oniscidea</taxon>
        <taxon>Crinocheta</taxon>
        <taxon>Armadillidiidae</taxon>
        <taxon>Armadillidium</taxon>
    </lineage>
</organism>
<dbReference type="Pfam" id="PF03098">
    <property type="entry name" value="An_peroxidase"/>
    <property type="match status" value="1"/>
</dbReference>
<evidence type="ECO:0000256" key="2">
    <source>
        <dbReference type="PIRSR" id="PIRSR619791-2"/>
    </source>
</evidence>
<dbReference type="GO" id="GO:0046872">
    <property type="term" value="F:metal ion binding"/>
    <property type="evidence" value="ECO:0007669"/>
    <property type="project" value="UniProtKB-KW"/>
</dbReference>
<dbReference type="SUPFAM" id="SSF48113">
    <property type="entry name" value="Heme-dependent peroxidases"/>
    <property type="match status" value="1"/>
</dbReference>
<dbReference type="InterPro" id="IPR019791">
    <property type="entry name" value="Haem_peroxidase_animal"/>
</dbReference>
<keyword evidence="1" id="KW-0575">Peroxidase</keyword>
<evidence type="ECO:0000256" key="1">
    <source>
        <dbReference type="ARBA" id="ARBA00022559"/>
    </source>
</evidence>
<keyword evidence="1" id="KW-0560">Oxidoreductase</keyword>
<feature type="binding site" description="axial binding residue" evidence="2">
    <location>
        <position position="274"/>
    </location>
    <ligand>
        <name>heme b</name>
        <dbReference type="ChEBI" id="CHEBI:60344"/>
    </ligand>
    <ligandPart>
        <name>Fe</name>
        <dbReference type="ChEBI" id="CHEBI:18248"/>
    </ligandPart>
</feature>
<dbReference type="PANTHER" id="PTHR11475:SF144">
    <property type="entry name" value="NAD(P)H OXIDASE (H2O2-FORMING)"/>
    <property type="match status" value="1"/>
</dbReference>
<protein>
    <submittedName>
        <fullName evidence="3">Dual oxidase</fullName>
    </submittedName>
</protein>
<dbReference type="PANTHER" id="PTHR11475">
    <property type="entry name" value="OXIDASE/PEROXIDASE"/>
    <property type="match status" value="1"/>
</dbReference>
<keyword evidence="2" id="KW-0349">Heme</keyword>
<evidence type="ECO:0000313" key="3">
    <source>
        <dbReference type="EMBL" id="KAB7505719.1"/>
    </source>
</evidence>
<dbReference type="InterPro" id="IPR010255">
    <property type="entry name" value="Haem_peroxidase_sf"/>
</dbReference>
<dbReference type="PROSITE" id="PS50292">
    <property type="entry name" value="PEROXIDASE_3"/>
    <property type="match status" value="1"/>
</dbReference>
<dbReference type="EMBL" id="SEYY01001125">
    <property type="protein sequence ID" value="KAB7505719.1"/>
    <property type="molecule type" value="Genomic_DNA"/>
</dbReference>
<dbReference type="OrthoDB" id="6019201at2759"/>
<gene>
    <name evidence="3" type="primary">Duox_0</name>
    <name evidence="3" type="ORF">Anas_00011</name>
</gene>
<dbReference type="Proteomes" id="UP000326759">
    <property type="component" value="Unassembled WGS sequence"/>
</dbReference>
<dbReference type="GO" id="GO:0004601">
    <property type="term" value="F:peroxidase activity"/>
    <property type="evidence" value="ECO:0007669"/>
    <property type="project" value="UniProtKB-KW"/>
</dbReference>
<dbReference type="Gene3D" id="1.10.640.10">
    <property type="entry name" value="Haem peroxidase domain superfamily, animal type"/>
    <property type="match status" value="1"/>
</dbReference>
<keyword evidence="2" id="KW-0479">Metal-binding</keyword>
<keyword evidence="2" id="KW-0408">Iron</keyword>